<dbReference type="AlphaFoldDB" id="A0A179GC65"/>
<evidence type="ECO:0000313" key="2">
    <source>
        <dbReference type="Proteomes" id="UP000078240"/>
    </source>
</evidence>
<dbReference type="Proteomes" id="UP000078240">
    <property type="component" value="Unassembled WGS sequence"/>
</dbReference>
<proteinExistence type="predicted"/>
<name>A0A179GC65_PURLI</name>
<gene>
    <name evidence="1" type="ORF">VFPBJ_10014</name>
</gene>
<reference evidence="1 2" key="1">
    <citation type="submission" date="2016-01" db="EMBL/GenBank/DDBJ databases">
        <title>Biosynthesis of antibiotic leucinostatins and their inhibition on Phytophthora in bio-control Purpureocillium lilacinum.</title>
        <authorList>
            <person name="Wang G."/>
            <person name="Liu Z."/>
            <person name="Lin R."/>
            <person name="Li E."/>
            <person name="Mao Z."/>
            <person name="Ling J."/>
            <person name="Yin W."/>
            <person name="Xie B."/>
        </authorList>
    </citation>
    <scope>NUCLEOTIDE SEQUENCE [LARGE SCALE GENOMIC DNA]</scope>
    <source>
        <strain evidence="1">PLBJ-1</strain>
    </source>
</reference>
<protein>
    <submittedName>
        <fullName evidence="1">Uncharacterized protein</fullName>
    </submittedName>
</protein>
<organism evidence="1 2">
    <name type="scientific">Purpureocillium lilacinum</name>
    <name type="common">Paecilomyces lilacinus</name>
    <dbReference type="NCBI Taxonomy" id="33203"/>
    <lineage>
        <taxon>Eukaryota</taxon>
        <taxon>Fungi</taxon>
        <taxon>Dikarya</taxon>
        <taxon>Ascomycota</taxon>
        <taxon>Pezizomycotina</taxon>
        <taxon>Sordariomycetes</taxon>
        <taxon>Hypocreomycetidae</taxon>
        <taxon>Hypocreales</taxon>
        <taxon>Ophiocordycipitaceae</taxon>
        <taxon>Purpureocillium</taxon>
    </lineage>
</organism>
<evidence type="ECO:0000313" key="1">
    <source>
        <dbReference type="EMBL" id="OAQ74719.1"/>
    </source>
</evidence>
<dbReference type="EMBL" id="LSBH01000009">
    <property type="protein sequence ID" value="OAQ74719.1"/>
    <property type="molecule type" value="Genomic_DNA"/>
</dbReference>
<comment type="caution">
    <text evidence="1">The sequence shown here is derived from an EMBL/GenBank/DDBJ whole genome shotgun (WGS) entry which is preliminary data.</text>
</comment>
<accession>A0A179GC65</accession>
<sequence length="73" mass="8728">MCENSARGRFEYETLVVVYGTFLKSWVNMFAQACCHRASINMATRNNTNVKTPRFVRRAQRHYYSTRRKRSIF</sequence>